<dbReference type="InterPro" id="IPR024688">
    <property type="entry name" value="Mac_dom"/>
</dbReference>
<evidence type="ECO:0000313" key="5">
    <source>
        <dbReference type="Proteomes" id="UP000219338"/>
    </source>
</evidence>
<sequence>MSSPYVPPPAPASNNSLYNCMEPELVAARHRARVLMHRYNTSPPTLDGQERKEILAELLNAPVGNLDSVYLEPPLYVDYGTNIKLKGSFIGNYNITILDCATVTIGTRVMFGPNVSLYAATHGTSVKERQTDLERASEIVIGDDCWIGGGANIQAGVVLGQGCTVGAGAIVTKSFPDWSIIVGNPARLLKVVPEEERGSQWNPEAETQESNDH</sequence>
<protein>
    <submittedName>
        <fullName evidence="4">Related to galactoside O-acetyltransferase</fullName>
    </submittedName>
</protein>
<dbReference type="PANTHER" id="PTHR23416:SF23">
    <property type="entry name" value="ACETYLTRANSFERASE C18B11.09C-RELATED"/>
    <property type="match status" value="1"/>
</dbReference>
<dbReference type="InterPro" id="IPR011004">
    <property type="entry name" value="Trimer_LpxA-like_sf"/>
</dbReference>
<proteinExistence type="inferred from homology"/>
<dbReference type="OMA" id="KVAQFNI"/>
<dbReference type="OrthoDB" id="25818at2759"/>
<keyword evidence="5" id="KW-1185">Reference proteome</keyword>
<dbReference type="GO" id="GO:0016407">
    <property type="term" value="F:acetyltransferase activity"/>
    <property type="evidence" value="ECO:0007669"/>
    <property type="project" value="InterPro"/>
</dbReference>
<evidence type="ECO:0000256" key="1">
    <source>
        <dbReference type="ARBA" id="ARBA00007274"/>
    </source>
</evidence>
<accession>A0A284QKH6</accession>
<evidence type="ECO:0000256" key="2">
    <source>
        <dbReference type="ARBA" id="ARBA00022679"/>
    </source>
</evidence>
<organism evidence="4 5">
    <name type="scientific">Armillaria ostoyae</name>
    <name type="common">Armillaria root rot fungus</name>
    <dbReference type="NCBI Taxonomy" id="47428"/>
    <lineage>
        <taxon>Eukaryota</taxon>
        <taxon>Fungi</taxon>
        <taxon>Dikarya</taxon>
        <taxon>Basidiomycota</taxon>
        <taxon>Agaricomycotina</taxon>
        <taxon>Agaricomycetes</taxon>
        <taxon>Agaricomycetidae</taxon>
        <taxon>Agaricales</taxon>
        <taxon>Marasmiineae</taxon>
        <taxon>Physalacriaceae</taxon>
        <taxon>Armillaria</taxon>
    </lineage>
</organism>
<dbReference type="EMBL" id="FUEG01000001">
    <property type="protein sequence ID" value="SJK96969.1"/>
    <property type="molecule type" value="Genomic_DNA"/>
</dbReference>
<dbReference type="Pfam" id="PF00132">
    <property type="entry name" value="Hexapep"/>
    <property type="match status" value="1"/>
</dbReference>
<dbReference type="Pfam" id="PF12464">
    <property type="entry name" value="Mac"/>
    <property type="match status" value="1"/>
</dbReference>
<dbReference type="Proteomes" id="UP000219338">
    <property type="component" value="Unassembled WGS sequence"/>
</dbReference>
<dbReference type="InterPro" id="IPR001451">
    <property type="entry name" value="Hexapep"/>
</dbReference>
<dbReference type="STRING" id="47428.A0A284QKH6"/>
<dbReference type="SUPFAM" id="SSF51161">
    <property type="entry name" value="Trimeric LpxA-like enzymes"/>
    <property type="match status" value="1"/>
</dbReference>
<comment type="similarity">
    <text evidence="1">Belongs to the transferase hexapeptide repeat family.</text>
</comment>
<name>A0A284QKH6_ARMOS</name>
<keyword evidence="2 4" id="KW-0808">Transferase</keyword>
<evidence type="ECO:0000313" key="4">
    <source>
        <dbReference type="EMBL" id="SJK96969.1"/>
    </source>
</evidence>
<dbReference type="PANTHER" id="PTHR23416">
    <property type="entry name" value="SIALIC ACID SYNTHASE-RELATED"/>
    <property type="match status" value="1"/>
</dbReference>
<dbReference type="AlphaFoldDB" id="A0A284QKH6"/>
<evidence type="ECO:0000259" key="3">
    <source>
        <dbReference type="SMART" id="SM01266"/>
    </source>
</evidence>
<dbReference type="CDD" id="cd03357">
    <property type="entry name" value="LbH_MAT_GAT"/>
    <property type="match status" value="1"/>
</dbReference>
<dbReference type="InterPro" id="IPR051159">
    <property type="entry name" value="Hexapeptide_acetyltransf"/>
</dbReference>
<dbReference type="SMART" id="SM01266">
    <property type="entry name" value="Mac"/>
    <property type="match status" value="1"/>
</dbReference>
<gene>
    <name evidence="4" type="ORF">ARMOST_00218</name>
</gene>
<feature type="domain" description="Maltose/galactoside acetyltransferase" evidence="3">
    <location>
        <begin position="17"/>
        <end position="62"/>
    </location>
</feature>
<dbReference type="GO" id="GO:0008374">
    <property type="term" value="F:O-acyltransferase activity"/>
    <property type="evidence" value="ECO:0007669"/>
    <property type="project" value="TreeGrafter"/>
</dbReference>
<dbReference type="Gene3D" id="2.160.10.10">
    <property type="entry name" value="Hexapeptide repeat proteins"/>
    <property type="match status" value="1"/>
</dbReference>
<reference evidence="5" key="1">
    <citation type="journal article" date="2017" name="Nat. Ecol. Evol.">
        <title>Genome expansion and lineage-specific genetic innovations in the forest pathogenic fungi Armillaria.</title>
        <authorList>
            <person name="Sipos G."/>
            <person name="Prasanna A.N."/>
            <person name="Walter M.C."/>
            <person name="O'Connor E."/>
            <person name="Balint B."/>
            <person name="Krizsan K."/>
            <person name="Kiss B."/>
            <person name="Hess J."/>
            <person name="Varga T."/>
            <person name="Slot J."/>
            <person name="Riley R."/>
            <person name="Boka B."/>
            <person name="Rigling D."/>
            <person name="Barry K."/>
            <person name="Lee J."/>
            <person name="Mihaltcheva S."/>
            <person name="LaButti K."/>
            <person name="Lipzen A."/>
            <person name="Waldron R."/>
            <person name="Moloney N.M."/>
            <person name="Sperisen C."/>
            <person name="Kredics L."/>
            <person name="Vagvoelgyi C."/>
            <person name="Patrignani A."/>
            <person name="Fitzpatrick D."/>
            <person name="Nagy I."/>
            <person name="Doyle S."/>
            <person name="Anderson J.B."/>
            <person name="Grigoriev I.V."/>
            <person name="Gueldener U."/>
            <person name="Muensterkoetter M."/>
            <person name="Nagy L.G."/>
        </authorList>
    </citation>
    <scope>NUCLEOTIDE SEQUENCE [LARGE SCALE GENOMIC DNA]</scope>
    <source>
        <strain evidence="5">C18/9</strain>
    </source>
</reference>